<proteinExistence type="predicted"/>
<dbReference type="EMBL" id="QZVS01000041">
    <property type="protein sequence ID" value="RJT91762.1"/>
    <property type="molecule type" value="Genomic_DNA"/>
</dbReference>
<reference evidence="2 3" key="1">
    <citation type="submission" date="2018-09" db="EMBL/GenBank/DDBJ databases">
        <title>Novel species of Cryobacterium.</title>
        <authorList>
            <person name="Liu Q."/>
            <person name="Xin Y.-H."/>
        </authorList>
    </citation>
    <scope>NUCLEOTIDE SEQUENCE [LARGE SCALE GENOMIC DNA]</scope>
    <source>
        <strain evidence="2 3">Hh39</strain>
    </source>
</reference>
<sequence>MLANALPTAHNSAAFADLSGIGNMTAMLGNSLSMTDYSAAFADLSGISQSMTATLTNALPKMDYSAAFADVSGIGNMTAMLGNSLSMKDYSAAFADLSGITQSMTAMLANALPKTDYSAAFGQFSGADSTSTRIMTDIANARLLTLERGFMQGTGTATDFFGELDTVVGEDRKLNDHVRRAVATTQRVGSFGLDFNSVRREAAELADRFDSEPDLERTVRSALEPVQDLTGLTDEVLIEYGEFLGWWTRITRHKISTAGIIFGFTAGLVSYIASQGSGSVAAPSAVVDAIILGGGIYAFMHGDQTGRAMPLN</sequence>
<protein>
    <submittedName>
        <fullName evidence="2">Uncharacterized protein</fullName>
    </submittedName>
</protein>
<dbReference type="Proteomes" id="UP000272015">
    <property type="component" value="Unassembled WGS sequence"/>
</dbReference>
<evidence type="ECO:0000313" key="2">
    <source>
        <dbReference type="EMBL" id="RJT91762.1"/>
    </source>
</evidence>
<keyword evidence="1" id="KW-0472">Membrane</keyword>
<gene>
    <name evidence="2" type="ORF">D6T64_01365</name>
</gene>
<dbReference type="AlphaFoldDB" id="A0A3A5MQZ1"/>
<name>A0A3A5MQZ1_9MICO</name>
<keyword evidence="1" id="KW-0812">Transmembrane</keyword>
<accession>A0A3A5MQZ1</accession>
<organism evidence="2 3">
    <name type="scientific">Cryobacterium melibiosiphilum</name>
    <dbReference type="NCBI Taxonomy" id="995039"/>
    <lineage>
        <taxon>Bacteria</taxon>
        <taxon>Bacillati</taxon>
        <taxon>Actinomycetota</taxon>
        <taxon>Actinomycetes</taxon>
        <taxon>Micrococcales</taxon>
        <taxon>Microbacteriaceae</taxon>
        <taxon>Cryobacterium</taxon>
    </lineage>
</organism>
<keyword evidence="3" id="KW-1185">Reference proteome</keyword>
<feature type="transmembrane region" description="Helical" evidence="1">
    <location>
        <begin position="280"/>
        <end position="300"/>
    </location>
</feature>
<comment type="caution">
    <text evidence="2">The sequence shown here is derived from an EMBL/GenBank/DDBJ whole genome shotgun (WGS) entry which is preliminary data.</text>
</comment>
<keyword evidence="1" id="KW-1133">Transmembrane helix</keyword>
<evidence type="ECO:0000256" key="1">
    <source>
        <dbReference type="SAM" id="Phobius"/>
    </source>
</evidence>
<evidence type="ECO:0000313" key="3">
    <source>
        <dbReference type="Proteomes" id="UP000272015"/>
    </source>
</evidence>
<feature type="transmembrane region" description="Helical" evidence="1">
    <location>
        <begin position="255"/>
        <end position="274"/>
    </location>
</feature>